<organism evidence="2 3">
    <name type="scientific">Leucobacter chromiireducens subsp. chromiireducens</name>
    <dbReference type="NCBI Taxonomy" id="660067"/>
    <lineage>
        <taxon>Bacteria</taxon>
        <taxon>Bacillati</taxon>
        <taxon>Actinomycetota</taxon>
        <taxon>Actinomycetes</taxon>
        <taxon>Micrococcales</taxon>
        <taxon>Microbacteriaceae</taxon>
        <taxon>Leucobacter</taxon>
    </lineage>
</organism>
<comment type="caution">
    <text evidence="2">The sequence shown here is derived from an EMBL/GenBank/DDBJ whole genome shotgun (WGS) entry which is preliminary data.</text>
</comment>
<dbReference type="InterPro" id="IPR011008">
    <property type="entry name" value="Dimeric_a/b-barrel"/>
</dbReference>
<dbReference type="Pfam" id="PF07876">
    <property type="entry name" value="Dabb"/>
    <property type="match status" value="1"/>
</dbReference>
<feature type="domain" description="Stress-response A/B barrel" evidence="1">
    <location>
        <begin position="3"/>
        <end position="98"/>
    </location>
</feature>
<dbReference type="Proteomes" id="UP001646141">
    <property type="component" value="Unassembled WGS sequence"/>
</dbReference>
<evidence type="ECO:0000313" key="3">
    <source>
        <dbReference type="Proteomes" id="UP001646141"/>
    </source>
</evidence>
<dbReference type="EMBL" id="QYAD01000001">
    <property type="protein sequence ID" value="MBL3688644.1"/>
    <property type="molecule type" value="Genomic_DNA"/>
</dbReference>
<evidence type="ECO:0000313" key="2">
    <source>
        <dbReference type="EMBL" id="MBL3688644.1"/>
    </source>
</evidence>
<protein>
    <submittedName>
        <fullName evidence="2">Dabb family protein</fullName>
    </submittedName>
</protein>
<evidence type="ECO:0000259" key="1">
    <source>
        <dbReference type="PROSITE" id="PS51502"/>
    </source>
</evidence>
<dbReference type="PANTHER" id="PTHR37832">
    <property type="entry name" value="BLL2683 PROTEIN"/>
    <property type="match status" value="1"/>
</dbReference>
<dbReference type="RefSeq" id="WP_202380666.1">
    <property type="nucleotide sequence ID" value="NZ_BAAAMA010000003.1"/>
</dbReference>
<dbReference type="SMART" id="SM00886">
    <property type="entry name" value="Dabb"/>
    <property type="match status" value="1"/>
</dbReference>
<reference evidence="2 3" key="1">
    <citation type="submission" date="2018-09" db="EMBL/GenBank/DDBJ databases">
        <title>Comparative genomics of Leucobacter spp.</title>
        <authorList>
            <person name="Reis A.C."/>
            <person name="Kolvenbach B.A."/>
            <person name="Corvini P.F.X."/>
            <person name="Nunes O.C."/>
        </authorList>
    </citation>
    <scope>NUCLEOTIDE SEQUENCE [LARGE SCALE GENOMIC DNA]</scope>
    <source>
        <strain evidence="2 3">L-1</strain>
    </source>
</reference>
<dbReference type="SUPFAM" id="SSF54909">
    <property type="entry name" value="Dimeric alpha+beta barrel"/>
    <property type="match status" value="1"/>
</dbReference>
<sequence>MTLRHIVSWKLSGETLADRDAQAAEIAAALTPLTELVPTVRALAVHRNELFDGDNYDLTLVADFDDAEGLAVYATHPDHLAAGAIVKQHAVARVATDFTL</sequence>
<dbReference type="PANTHER" id="PTHR37832:SF1">
    <property type="entry name" value="STRESS-RESPONSE A_B BARREL DOMAIN-CONTAINING PROTEIN"/>
    <property type="match status" value="1"/>
</dbReference>
<dbReference type="InterPro" id="IPR013097">
    <property type="entry name" value="Dabb"/>
</dbReference>
<dbReference type="PROSITE" id="PS51502">
    <property type="entry name" value="S_R_A_B_BARREL"/>
    <property type="match status" value="1"/>
</dbReference>
<accession>A0ABS1SKY5</accession>
<gene>
    <name evidence="2" type="ORF">D3226_01545</name>
</gene>
<keyword evidence="3" id="KW-1185">Reference proteome</keyword>
<proteinExistence type="predicted"/>
<name>A0ABS1SKY5_9MICO</name>
<dbReference type="Gene3D" id="3.30.70.100">
    <property type="match status" value="1"/>
</dbReference>